<dbReference type="Proteomes" id="UP001367508">
    <property type="component" value="Unassembled WGS sequence"/>
</dbReference>
<keyword evidence="2" id="KW-1185">Reference proteome</keyword>
<name>A0AAN9PPR3_CANGL</name>
<accession>A0AAN9PPR3</accession>
<evidence type="ECO:0000313" key="1">
    <source>
        <dbReference type="EMBL" id="KAK7305869.1"/>
    </source>
</evidence>
<proteinExistence type="predicted"/>
<comment type="caution">
    <text evidence="1">The sequence shown here is derived from an EMBL/GenBank/DDBJ whole genome shotgun (WGS) entry which is preliminary data.</text>
</comment>
<sequence length="68" mass="7306">MLLIPPHTLAILGDQFSESCNLCIDPVSVSFLCLTATLASRLLSPLQPLQWVLAICGTHQIGEAESDI</sequence>
<protein>
    <submittedName>
        <fullName evidence="1">Uncharacterized protein</fullName>
    </submittedName>
</protein>
<evidence type="ECO:0000313" key="2">
    <source>
        <dbReference type="Proteomes" id="UP001367508"/>
    </source>
</evidence>
<dbReference type="AlphaFoldDB" id="A0AAN9PPR3"/>
<reference evidence="1 2" key="1">
    <citation type="submission" date="2024-01" db="EMBL/GenBank/DDBJ databases">
        <title>The genomes of 5 underutilized Papilionoideae crops provide insights into root nodulation and disease resistanc.</title>
        <authorList>
            <person name="Jiang F."/>
        </authorList>
    </citation>
    <scope>NUCLEOTIDE SEQUENCE [LARGE SCALE GENOMIC DNA]</scope>
    <source>
        <strain evidence="1">LVBAO_FW01</strain>
        <tissue evidence="1">Leaves</tissue>
    </source>
</reference>
<dbReference type="EMBL" id="JAYMYQ010000011">
    <property type="protein sequence ID" value="KAK7305869.1"/>
    <property type="molecule type" value="Genomic_DNA"/>
</dbReference>
<gene>
    <name evidence="1" type="ORF">VNO77_43781</name>
</gene>
<organism evidence="1 2">
    <name type="scientific">Canavalia gladiata</name>
    <name type="common">Sword bean</name>
    <name type="synonym">Dolichos gladiatus</name>
    <dbReference type="NCBI Taxonomy" id="3824"/>
    <lineage>
        <taxon>Eukaryota</taxon>
        <taxon>Viridiplantae</taxon>
        <taxon>Streptophyta</taxon>
        <taxon>Embryophyta</taxon>
        <taxon>Tracheophyta</taxon>
        <taxon>Spermatophyta</taxon>
        <taxon>Magnoliopsida</taxon>
        <taxon>eudicotyledons</taxon>
        <taxon>Gunneridae</taxon>
        <taxon>Pentapetalae</taxon>
        <taxon>rosids</taxon>
        <taxon>fabids</taxon>
        <taxon>Fabales</taxon>
        <taxon>Fabaceae</taxon>
        <taxon>Papilionoideae</taxon>
        <taxon>50 kb inversion clade</taxon>
        <taxon>NPAAA clade</taxon>
        <taxon>indigoferoid/millettioid clade</taxon>
        <taxon>Phaseoleae</taxon>
        <taxon>Canavalia</taxon>
    </lineage>
</organism>